<dbReference type="AlphaFoldDB" id="A0A0H4VQZ9"/>
<dbReference type="Proteomes" id="UP000036458">
    <property type="component" value="Chromosome"/>
</dbReference>
<feature type="domain" description="GMT-like wHTH" evidence="1">
    <location>
        <begin position="320"/>
        <end position="360"/>
    </location>
</feature>
<dbReference type="InterPro" id="IPR054339">
    <property type="entry name" value="GMT_wHTH"/>
</dbReference>
<evidence type="ECO:0000259" key="1">
    <source>
        <dbReference type="Pfam" id="PF22560"/>
    </source>
</evidence>
<proteinExistence type="predicted"/>
<sequence length="379" mass="43060">MAGSDPKDFFKQQPEAPAIKAEVLPPFFKSWVEARQAEETISVDKPLLYLDLQAVPSSTPEVAATASHKLLKNLFISAGSRYDANKAVQPVFLDGSKAGLQQLQEQVEALPFYEDLHHKPVFLHSPETIGWVKEQLSQGTPAFVATDPFGHKLAQDLWHLALEQGQSDFLLLFEYKRLASAFKTAKEGSALATLLGDRLPKIREFFLRAGHASKKEKFALEQFKESLLDREFQTSTFKINAPGKDQTQFYLLLVSKNELAHTRFKEQLLPYCEYQEDGVALFGANQKAIKVLVPEYYQYLPFSQMKLTQDLAQKAALFHSMTLEKIYQKHNVGTPYSRENYLTAFEKLKEEGKITLLNPKTGQVVYKLAFTCRIKFKKE</sequence>
<dbReference type="EMBL" id="CP010777">
    <property type="protein sequence ID" value="AKQ46159.1"/>
    <property type="molecule type" value="Genomic_DNA"/>
</dbReference>
<dbReference type="OrthoDB" id="845703at2"/>
<dbReference type="PATRIC" id="fig|1379910.4.peg.2552"/>
<accession>A0A0H4VQZ9</accession>
<gene>
    <name evidence="2" type="ORF">TH63_11785</name>
</gene>
<evidence type="ECO:0000313" key="2">
    <source>
        <dbReference type="EMBL" id="AKQ46159.1"/>
    </source>
</evidence>
<name>A0A0H4VQZ9_9BACT</name>
<reference evidence="2 3" key="1">
    <citation type="submission" date="2015-01" db="EMBL/GenBank/DDBJ databases">
        <title>Rufibacter sp./DG31D/ whole genome sequencing.</title>
        <authorList>
            <person name="Kim M.K."/>
            <person name="Srinivasan S."/>
            <person name="Lee J.-J."/>
        </authorList>
    </citation>
    <scope>NUCLEOTIDE SEQUENCE [LARGE SCALE GENOMIC DNA]</scope>
    <source>
        <strain evidence="2 3">DG31D</strain>
    </source>
</reference>
<dbReference type="Pfam" id="PF22560">
    <property type="entry name" value="GMT-wHTH"/>
    <property type="match status" value="1"/>
</dbReference>
<keyword evidence="3" id="KW-1185">Reference proteome</keyword>
<organism evidence="2 3">
    <name type="scientific">Rufibacter radiotolerans</name>
    <dbReference type="NCBI Taxonomy" id="1379910"/>
    <lineage>
        <taxon>Bacteria</taxon>
        <taxon>Pseudomonadati</taxon>
        <taxon>Bacteroidota</taxon>
        <taxon>Cytophagia</taxon>
        <taxon>Cytophagales</taxon>
        <taxon>Hymenobacteraceae</taxon>
        <taxon>Rufibacter</taxon>
    </lineage>
</organism>
<dbReference type="KEGG" id="ruf:TH63_11785"/>
<dbReference type="RefSeq" id="WP_048921109.1">
    <property type="nucleotide sequence ID" value="NZ_CP010777.1"/>
</dbReference>
<evidence type="ECO:0000313" key="3">
    <source>
        <dbReference type="Proteomes" id="UP000036458"/>
    </source>
</evidence>
<protein>
    <recommendedName>
        <fullName evidence="1">GMT-like wHTH domain-containing protein</fullName>
    </recommendedName>
</protein>